<comment type="caution">
    <text evidence="2">The sequence shown here is derived from an EMBL/GenBank/DDBJ whole genome shotgun (WGS) entry which is preliminary data.</text>
</comment>
<feature type="region of interest" description="Disordered" evidence="1">
    <location>
        <begin position="1"/>
        <end position="51"/>
    </location>
</feature>
<evidence type="ECO:0000256" key="1">
    <source>
        <dbReference type="SAM" id="MobiDB-lite"/>
    </source>
</evidence>
<name>A0A9P4IRK5_9PEZI</name>
<evidence type="ECO:0000313" key="2">
    <source>
        <dbReference type="EMBL" id="KAF2102976.1"/>
    </source>
</evidence>
<dbReference type="AlphaFoldDB" id="A0A9P4IRK5"/>
<protein>
    <submittedName>
        <fullName evidence="2">Uncharacterized protein</fullName>
    </submittedName>
</protein>
<keyword evidence="3" id="KW-1185">Reference proteome</keyword>
<sequence length="126" mass="12824">MLSRACATFTSTTAPLAKATDPPTTSKSSASTSKPADPPTTSAITTSTTSSTVSLTWGPFWNSTATPATHNGEDCGAFPTASGGPSSTCSSGQTFDGGATTISPRGFWLVSFMFGLATFVINNRLD</sequence>
<gene>
    <name evidence="2" type="ORF">NA57DRAFT_52514</name>
</gene>
<dbReference type="Proteomes" id="UP000799772">
    <property type="component" value="Unassembled WGS sequence"/>
</dbReference>
<evidence type="ECO:0000313" key="3">
    <source>
        <dbReference type="Proteomes" id="UP000799772"/>
    </source>
</evidence>
<organism evidence="2 3">
    <name type="scientific">Rhizodiscina lignyota</name>
    <dbReference type="NCBI Taxonomy" id="1504668"/>
    <lineage>
        <taxon>Eukaryota</taxon>
        <taxon>Fungi</taxon>
        <taxon>Dikarya</taxon>
        <taxon>Ascomycota</taxon>
        <taxon>Pezizomycotina</taxon>
        <taxon>Dothideomycetes</taxon>
        <taxon>Pleosporomycetidae</taxon>
        <taxon>Aulographales</taxon>
        <taxon>Rhizodiscinaceae</taxon>
        <taxon>Rhizodiscina</taxon>
    </lineage>
</organism>
<dbReference type="EMBL" id="ML978122">
    <property type="protein sequence ID" value="KAF2102976.1"/>
    <property type="molecule type" value="Genomic_DNA"/>
</dbReference>
<accession>A0A9P4IRK5</accession>
<proteinExistence type="predicted"/>
<feature type="compositionally biased region" description="Polar residues" evidence="1">
    <location>
        <begin position="83"/>
        <end position="94"/>
    </location>
</feature>
<reference evidence="2" key="1">
    <citation type="journal article" date="2020" name="Stud. Mycol.">
        <title>101 Dothideomycetes genomes: a test case for predicting lifestyles and emergence of pathogens.</title>
        <authorList>
            <person name="Haridas S."/>
            <person name="Albert R."/>
            <person name="Binder M."/>
            <person name="Bloem J."/>
            <person name="Labutti K."/>
            <person name="Salamov A."/>
            <person name="Andreopoulos B."/>
            <person name="Baker S."/>
            <person name="Barry K."/>
            <person name="Bills G."/>
            <person name="Bluhm B."/>
            <person name="Cannon C."/>
            <person name="Castanera R."/>
            <person name="Culley D."/>
            <person name="Daum C."/>
            <person name="Ezra D."/>
            <person name="Gonzalez J."/>
            <person name="Henrissat B."/>
            <person name="Kuo A."/>
            <person name="Liang C."/>
            <person name="Lipzen A."/>
            <person name="Lutzoni F."/>
            <person name="Magnuson J."/>
            <person name="Mondo S."/>
            <person name="Nolan M."/>
            <person name="Ohm R."/>
            <person name="Pangilinan J."/>
            <person name="Park H.-J."/>
            <person name="Ramirez L."/>
            <person name="Alfaro M."/>
            <person name="Sun H."/>
            <person name="Tritt A."/>
            <person name="Yoshinaga Y."/>
            <person name="Zwiers L.-H."/>
            <person name="Turgeon B."/>
            <person name="Goodwin S."/>
            <person name="Spatafora J."/>
            <person name="Crous P."/>
            <person name="Grigoriev I."/>
        </authorList>
    </citation>
    <scope>NUCLEOTIDE SEQUENCE</scope>
    <source>
        <strain evidence="2">CBS 133067</strain>
    </source>
</reference>
<feature type="region of interest" description="Disordered" evidence="1">
    <location>
        <begin position="68"/>
        <end position="95"/>
    </location>
</feature>
<feature type="compositionally biased region" description="Low complexity" evidence="1">
    <location>
        <begin position="18"/>
        <end position="51"/>
    </location>
</feature>